<name>A0A8C3BZ26_CAIMO</name>
<dbReference type="PANTHER" id="PTHR34523:SF1">
    <property type="entry name" value="COILED-COIL DOMAIN-CONTAINING PROTEIN 138"/>
    <property type="match status" value="1"/>
</dbReference>
<reference evidence="2" key="3">
    <citation type="submission" date="2025-09" db="UniProtKB">
        <authorList>
            <consortium name="Ensembl"/>
        </authorList>
    </citation>
    <scope>IDENTIFICATION</scope>
</reference>
<accession>A0A8C3BZ26</accession>
<dbReference type="PANTHER" id="PTHR34523">
    <property type="entry name" value="COILED-COIL DOMAIN-CONTAINING PROTEIN 138"/>
    <property type="match status" value="1"/>
</dbReference>
<reference evidence="2" key="2">
    <citation type="submission" date="2025-08" db="UniProtKB">
        <authorList>
            <consortium name="Ensembl"/>
        </authorList>
    </citation>
    <scope>IDENTIFICATION</scope>
</reference>
<dbReference type="InterPro" id="IPR016024">
    <property type="entry name" value="ARM-type_fold"/>
</dbReference>
<sequence>QEPLDTFHRAFLYSCSRGTERQFHKVFILPTMLVTQLKFSISRLYEIKQRSKIIDLKTEITDVVDVLQLLLNSKVYDPLTILMDWISDQHLRKIAVQEDREGSEKPQCAEENYTLENCMKLLPMVTGQLQWMPFVDSKLHISVIEFIYWSLRQIGTWSQSARMRPTMERLAEVIFKGVVQKGSMQKCTRKSTQSKPKPALFFKSSSMPLRFLSTLVVLRTTKQVNYLTQAFHSLCVDLKTDEGKMLFLQYRCVPIILSHLTTSKKCLLPGAINALFEMAMTSDKCYLKIFLDYCSNEPFFHAFSVVLQNPKLDIWILERICYILQKLSKIKNNKNIFELFALRHMIEELLRTARPGYFRISVDANAILRNLGVAKSDTASQQTKNK</sequence>
<evidence type="ECO:0000259" key="1">
    <source>
        <dbReference type="Pfam" id="PF21035"/>
    </source>
</evidence>
<keyword evidence="3" id="KW-1185">Reference proteome</keyword>
<dbReference type="SUPFAM" id="SSF48371">
    <property type="entry name" value="ARM repeat"/>
    <property type="match status" value="1"/>
</dbReference>
<dbReference type="AlphaFoldDB" id="A0A8C3BZ26"/>
<organism evidence="2 3">
    <name type="scientific">Cairina moschata</name>
    <name type="common">Muscovy duck</name>
    <dbReference type="NCBI Taxonomy" id="8855"/>
    <lineage>
        <taxon>Eukaryota</taxon>
        <taxon>Metazoa</taxon>
        <taxon>Chordata</taxon>
        <taxon>Craniata</taxon>
        <taxon>Vertebrata</taxon>
        <taxon>Euteleostomi</taxon>
        <taxon>Archelosauria</taxon>
        <taxon>Archosauria</taxon>
        <taxon>Dinosauria</taxon>
        <taxon>Saurischia</taxon>
        <taxon>Theropoda</taxon>
        <taxon>Coelurosauria</taxon>
        <taxon>Aves</taxon>
        <taxon>Neognathae</taxon>
        <taxon>Galloanserae</taxon>
        <taxon>Anseriformes</taxon>
        <taxon>Anatidae</taxon>
        <taxon>Anatinae</taxon>
        <taxon>Cairina</taxon>
    </lineage>
</organism>
<protein>
    <submittedName>
        <fullName evidence="2">Coiled-coil domain containing 138</fullName>
    </submittedName>
</protein>
<dbReference type="Ensembl" id="ENSCMMT00000014931.1">
    <property type="protein sequence ID" value="ENSCMMP00000013545.1"/>
    <property type="gene ID" value="ENSCMMG00000008600.1"/>
</dbReference>
<evidence type="ECO:0000313" key="3">
    <source>
        <dbReference type="Proteomes" id="UP000694556"/>
    </source>
</evidence>
<dbReference type="InterPro" id="IPR048750">
    <property type="entry name" value="CCDC138_C"/>
</dbReference>
<feature type="domain" description="Coiled-coil" evidence="1">
    <location>
        <begin position="82"/>
        <end position="371"/>
    </location>
</feature>
<reference evidence="2" key="1">
    <citation type="submission" date="2018-09" db="EMBL/GenBank/DDBJ databases">
        <title>Common duck and Muscovy duck high density SNP chip.</title>
        <authorList>
            <person name="Vignal A."/>
            <person name="Thebault N."/>
            <person name="Warren W.C."/>
        </authorList>
    </citation>
    <scope>NUCLEOTIDE SEQUENCE [LARGE SCALE GENOMIC DNA]</scope>
</reference>
<proteinExistence type="predicted"/>
<dbReference type="Proteomes" id="UP000694556">
    <property type="component" value="Chromosome 1"/>
</dbReference>
<dbReference type="Pfam" id="PF21035">
    <property type="entry name" value="CCDC138_C"/>
    <property type="match status" value="1"/>
</dbReference>
<dbReference type="InterPro" id="IPR038798">
    <property type="entry name" value="CCDC138"/>
</dbReference>
<evidence type="ECO:0000313" key="2">
    <source>
        <dbReference type="Ensembl" id="ENSCMMP00000013545.1"/>
    </source>
</evidence>